<feature type="transmembrane region" description="Helical" evidence="10">
    <location>
        <begin position="205"/>
        <end position="227"/>
    </location>
</feature>
<keyword evidence="6" id="KW-0511">Multifunctional enzyme</keyword>
<organism evidence="13 14">
    <name type="scientific">Nocardiopsis metallicus</name>
    <dbReference type="NCBI Taxonomy" id="179819"/>
    <lineage>
        <taxon>Bacteria</taxon>
        <taxon>Bacillati</taxon>
        <taxon>Actinomycetota</taxon>
        <taxon>Actinomycetes</taxon>
        <taxon>Streptosporangiales</taxon>
        <taxon>Nocardiopsidaceae</taxon>
        <taxon>Nocardiopsis</taxon>
    </lineage>
</organism>
<dbReference type="SUPFAM" id="SSF53955">
    <property type="entry name" value="Lysozyme-like"/>
    <property type="match status" value="1"/>
</dbReference>
<dbReference type="InterPro" id="IPR001264">
    <property type="entry name" value="Glyco_trans_51"/>
</dbReference>
<protein>
    <submittedName>
        <fullName evidence="13">Membrane peptidoglycan carboxypeptidase</fullName>
    </submittedName>
</protein>
<reference evidence="13 14" key="1">
    <citation type="submission" date="2020-08" db="EMBL/GenBank/DDBJ databases">
        <title>Sequencing the genomes of 1000 actinobacteria strains.</title>
        <authorList>
            <person name="Klenk H.-P."/>
        </authorList>
    </citation>
    <scope>NUCLEOTIDE SEQUENCE [LARGE SCALE GENOMIC DNA]</scope>
    <source>
        <strain evidence="13 14">DSM 44598</strain>
    </source>
</reference>
<dbReference type="Pfam" id="PF00912">
    <property type="entry name" value="Transgly"/>
    <property type="match status" value="1"/>
</dbReference>
<comment type="caution">
    <text evidence="13">The sequence shown here is derived from an EMBL/GenBank/DDBJ whole genome shotgun (WGS) entry which is preliminary data.</text>
</comment>
<keyword evidence="14" id="KW-1185">Reference proteome</keyword>
<dbReference type="Gene3D" id="1.10.3810.10">
    <property type="entry name" value="Biosynthetic peptidoglycan transglycosylase-like"/>
    <property type="match status" value="1"/>
</dbReference>
<evidence type="ECO:0000313" key="13">
    <source>
        <dbReference type="EMBL" id="MBB5493999.1"/>
    </source>
</evidence>
<dbReference type="GO" id="GO:0030288">
    <property type="term" value="C:outer membrane-bounded periplasmic space"/>
    <property type="evidence" value="ECO:0007669"/>
    <property type="project" value="TreeGrafter"/>
</dbReference>
<evidence type="ECO:0000256" key="4">
    <source>
        <dbReference type="ARBA" id="ARBA00022679"/>
    </source>
</evidence>
<keyword evidence="1 13" id="KW-0121">Carboxypeptidase</keyword>
<dbReference type="InterPro" id="IPR036950">
    <property type="entry name" value="PBP_transglycosylase"/>
</dbReference>
<dbReference type="InterPro" id="IPR001460">
    <property type="entry name" value="PCN-bd_Tpept"/>
</dbReference>
<dbReference type="Pfam" id="PF00905">
    <property type="entry name" value="Transpeptidase"/>
    <property type="match status" value="1"/>
</dbReference>
<feature type="domain" description="Penicillin-binding protein transpeptidase" evidence="11">
    <location>
        <begin position="535"/>
        <end position="775"/>
    </location>
</feature>
<dbReference type="GO" id="GO:0009002">
    <property type="term" value="F:serine-type D-Ala-D-Ala carboxypeptidase activity"/>
    <property type="evidence" value="ECO:0007669"/>
    <property type="project" value="UniProtKB-EC"/>
</dbReference>
<evidence type="ECO:0000256" key="7">
    <source>
        <dbReference type="ARBA" id="ARBA00034000"/>
    </source>
</evidence>
<dbReference type="GO" id="GO:0008658">
    <property type="term" value="F:penicillin binding"/>
    <property type="evidence" value="ECO:0007669"/>
    <property type="project" value="InterPro"/>
</dbReference>
<keyword evidence="4" id="KW-0808">Transferase</keyword>
<feature type="compositionally biased region" description="Acidic residues" evidence="9">
    <location>
        <begin position="846"/>
        <end position="874"/>
    </location>
</feature>
<accession>A0A840WAG7</accession>
<keyword evidence="2" id="KW-0645">Protease</keyword>
<keyword evidence="5" id="KW-0378">Hydrolase</keyword>
<dbReference type="PANTHER" id="PTHR32282:SF34">
    <property type="entry name" value="PENICILLIN-BINDING PROTEIN 1A"/>
    <property type="match status" value="1"/>
</dbReference>
<dbReference type="SUPFAM" id="SSF56601">
    <property type="entry name" value="beta-lactamase/transpeptidase-like"/>
    <property type="match status" value="1"/>
</dbReference>
<feature type="compositionally biased region" description="Polar residues" evidence="9">
    <location>
        <begin position="921"/>
        <end position="933"/>
    </location>
</feature>
<feature type="compositionally biased region" description="Basic and acidic residues" evidence="9">
    <location>
        <begin position="36"/>
        <end position="49"/>
    </location>
</feature>
<dbReference type="InterPro" id="IPR023346">
    <property type="entry name" value="Lysozyme-like_dom_sf"/>
</dbReference>
<feature type="domain" description="Glycosyl transferase family 51" evidence="12">
    <location>
        <begin position="264"/>
        <end position="412"/>
    </location>
</feature>
<evidence type="ECO:0000256" key="2">
    <source>
        <dbReference type="ARBA" id="ARBA00022670"/>
    </source>
</evidence>
<keyword evidence="10" id="KW-0812">Transmembrane</keyword>
<evidence type="ECO:0000259" key="12">
    <source>
        <dbReference type="Pfam" id="PF00912"/>
    </source>
</evidence>
<feature type="compositionally biased region" description="Basic and acidic residues" evidence="9">
    <location>
        <begin position="73"/>
        <end position="137"/>
    </location>
</feature>
<sequence length="933" mass="101592">MSTERRRNAEGGRRRAEGPDDGSRGDGGRRRAAGPPREERAGGRRRPDSEDGFWGDDQPAPRSRRARPPQDGARSEGRPRPEGGRRRAEGERPRRPDGERRRRPEDGDRPRRRPDGQRPRRPEDGQRPRRRPDDPRAGGRRRSSGPRDPRDREHGARSEGRRQGGRAAAGSGGRGGGGGRRRPRQDEPDDRPWWKRFLSKAWKPALAVFGLMIIGGVAAFAVLYSMAPDEKELARNAEKEASATQIMWAAEGEEEPELALTTGDVKRVVIQREDIPEEVVDGVLAAEQATFYEDPGINLKGIGRAILSRGEAGGGSTITQQMARNYYSELDGEPPLTRKIREIFIAIKLDQQLDPDQILTTYLNTIYFGRGASGIEMAAQEYFGKSVSELDRAEGAYLGIIIQMPSNFENPEEGSWTETYLNEERWPYVQRQLAAMYENTGGERGLPEAEAKKLEIPDSIIAYEPEVAEGDPKLGYVRNAVLNEVTERYDISGGALATEGFVVKTSLDPDLMDAAAEAFSVLPPGEAEDTMKGLTAVDPATGQIVAFHGGPNVAEWENNSLTHQTQAGSAYKPYVLARALMDDIGLRTVLDGDSGLEYPGLANPVNNSGNVDYGPVDLIESTASSVNTSFVDLAIRVGEARVDELAVDMGVDPARQETSTLGPLIALGTHQVNALDMASAYATFANEGRHFPAHMVTEVIDKEGNPRPPKDADEIESGKEVLTSAVAADATYAMQMAVQEGGARNAALSDGRDVAGKTGTSSDAVSAWFVGYTPQLSTAVGLSRRSGEPLQFDASAGEIFGGTTSAKVWKAFMETAMEGVEARSFPAPQWVGEDQMFMPTPSPSEEPSEEEPSEEPSEVPSEEPSEEPTEEECDPRDRECQGEDTPELPDECDSWFPPDHCNEDDDQPGFPGPPDTGDQGNNGNSNSLLRPRD</sequence>
<comment type="catalytic activity">
    <reaction evidence="8">
        <text>[GlcNAc-(1-&gt;4)-Mur2Ac(oyl-L-Ala-gamma-D-Glu-L-Lys-D-Ala-D-Ala)](n)-di-trans,octa-cis-undecaprenyl diphosphate + beta-D-GlcNAc-(1-&gt;4)-Mur2Ac(oyl-L-Ala-gamma-D-Glu-L-Lys-D-Ala-D-Ala)-di-trans,octa-cis-undecaprenyl diphosphate = [GlcNAc-(1-&gt;4)-Mur2Ac(oyl-L-Ala-gamma-D-Glu-L-Lys-D-Ala-D-Ala)](n+1)-di-trans,octa-cis-undecaprenyl diphosphate + di-trans,octa-cis-undecaprenyl diphosphate + H(+)</text>
        <dbReference type="Rhea" id="RHEA:23708"/>
        <dbReference type="Rhea" id="RHEA-COMP:9602"/>
        <dbReference type="Rhea" id="RHEA-COMP:9603"/>
        <dbReference type="ChEBI" id="CHEBI:15378"/>
        <dbReference type="ChEBI" id="CHEBI:58405"/>
        <dbReference type="ChEBI" id="CHEBI:60033"/>
        <dbReference type="ChEBI" id="CHEBI:78435"/>
        <dbReference type="EC" id="2.4.99.28"/>
    </reaction>
</comment>
<comment type="catalytic activity">
    <reaction evidence="7">
        <text>Preferential cleavage: (Ac)2-L-Lys-D-Ala-|-D-Ala. Also transpeptidation of peptidyl-alanyl moieties that are N-acyl substituents of D-alanine.</text>
        <dbReference type="EC" id="3.4.16.4"/>
    </reaction>
</comment>
<name>A0A840WAG7_9ACTN</name>
<dbReference type="InterPro" id="IPR012338">
    <property type="entry name" value="Beta-lactam/transpept-like"/>
</dbReference>
<evidence type="ECO:0000256" key="8">
    <source>
        <dbReference type="ARBA" id="ARBA00049902"/>
    </source>
</evidence>
<evidence type="ECO:0000256" key="6">
    <source>
        <dbReference type="ARBA" id="ARBA00023268"/>
    </source>
</evidence>
<feature type="region of interest" description="Disordered" evidence="9">
    <location>
        <begin position="832"/>
        <end position="933"/>
    </location>
</feature>
<evidence type="ECO:0000256" key="3">
    <source>
        <dbReference type="ARBA" id="ARBA00022676"/>
    </source>
</evidence>
<proteinExistence type="predicted"/>
<keyword evidence="10" id="KW-0472">Membrane</keyword>
<dbReference type="GO" id="GO:0006508">
    <property type="term" value="P:proteolysis"/>
    <property type="evidence" value="ECO:0007669"/>
    <property type="project" value="UniProtKB-KW"/>
</dbReference>
<evidence type="ECO:0000259" key="11">
    <source>
        <dbReference type="Pfam" id="PF00905"/>
    </source>
</evidence>
<keyword evidence="10" id="KW-1133">Transmembrane helix</keyword>
<dbReference type="RefSeq" id="WP_312893973.1">
    <property type="nucleotide sequence ID" value="NZ_JACHDO010000001.1"/>
</dbReference>
<keyword evidence="3" id="KW-0328">Glycosyltransferase</keyword>
<evidence type="ECO:0000256" key="5">
    <source>
        <dbReference type="ARBA" id="ARBA00022801"/>
    </source>
</evidence>
<evidence type="ECO:0000256" key="9">
    <source>
        <dbReference type="SAM" id="MobiDB-lite"/>
    </source>
</evidence>
<dbReference type="EMBL" id="JACHDO010000001">
    <property type="protein sequence ID" value="MBB5493999.1"/>
    <property type="molecule type" value="Genomic_DNA"/>
</dbReference>
<dbReference type="AlphaFoldDB" id="A0A840WAG7"/>
<dbReference type="GO" id="GO:0009252">
    <property type="term" value="P:peptidoglycan biosynthetic process"/>
    <property type="evidence" value="ECO:0007669"/>
    <property type="project" value="TreeGrafter"/>
</dbReference>
<dbReference type="PANTHER" id="PTHR32282">
    <property type="entry name" value="BINDING PROTEIN TRANSPEPTIDASE, PUTATIVE-RELATED"/>
    <property type="match status" value="1"/>
</dbReference>
<dbReference type="Gene3D" id="3.40.710.10">
    <property type="entry name" value="DD-peptidase/beta-lactamase superfamily"/>
    <property type="match status" value="1"/>
</dbReference>
<evidence type="ECO:0000256" key="1">
    <source>
        <dbReference type="ARBA" id="ARBA00022645"/>
    </source>
</evidence>
<gene>
    <name evidence="13" type="ORF">HNR07_005136</name>
</gene>
<feature type="compositionally biased region" description="Basic and acidic residues" evidence="9">
    <location>
        <begin position="145"/>
        <end position="162"/>
    </location>
</feature>
<evidence type="ECO:0000256" key="10">
    <source>
        <dbReference type="SAM" id="Phobius"/>
    </source>
</evidence>
<evidence type="ECO:0000313" key="14">
    <source>
        <dbReference type="Proteomes" id="UP000579647"/>
    </source>
</evidence>
<dbReference type="Proteomes" id="UP000579647">
    <property type="component" value="Unassembled WGS sequence"/>
</dbReference>
<dbReference type="GO" id="GO:0008955">
    <property type="term" value="F:peptidoglycan glycosyltransferase activity"/>
    <property type="evidence" value="ECO:0007669"/>
    <property type="project" value="UniProtKB-EC"/>
</dbReference>
<feature type="compositionally biased region" description="Basic and acidic residues" evidence="9">
    <location>
        <begin position="1"/>
        <end position="29"/>
    </location>
</feature>
<feature type="region of interest" description="Disordered" evidence="9">
    <location>
        <begin position="1"/>
        <end position="191"/>
    </location>
</feature>
<dbReference type="InterPro" id="IPR050396">
    <property type="entry name" value="Glycosyltr_51/Transpeptidase"/>
</dbReference>
<feature type="compositionally biased region" description="Acidic residues" evidence="9">
    <location>
        <begin position="882"/>
        <end position="893"/>
    </location>
</feature>